<evidence type="ECO:0000313" key="2">
    <source>
        <dbReference type="EMBL" id="CAE0342254.1"/>
    </source>
</evidence>
<organism evidence="2">
    <name type="scientific">Euplotes harpa</name>
    <dbReference type="NCBI Taxonomy" id="151035"/>
    <lineage>
        <taxon>Eukaryota</taxon>
        <taxon>Sar</taxon>
        <taxon>Alveolata</taxon>
        <taxon>Ciliophora</taxon>
        <taxon>Intramacronucleata</taxon>
        <taxon>Spirotrichea</taxon>
        <taxon>Hypotrichia</taxon>
        <taxon>Euplotida</taxon>
        <taxon>Euplotidae</taxon>
        <taxon>Euplotes</taxon>
    </lineage>
</organism>
<keyword evidence="1" id="KW-0812">Transmembrane</keyword>
<gene>
    <name evidence="2" type="ORF">EHAR0213_LOCUS1161</name>
</gene>
<keyword evidence="1" id="KW-1133">Transmembrane helix</keyword>
<feature type="transmembrane region" description="Helical" evidence="1">
    <location>
        <begin position="194"/>
        <end position="224"/>
    </location>
</feature>
<accession>A0A7S3J054</accession>
<evidence type="ECO:0000256" key="1">
    <source>
        <dbReference type="SAM" id="Phobius"/>
    </source>
</evidence>
<feature type="transmembrane region" description="Helical" evidence="1">
    <location>
        <begin position="156"/>
        <end position="182"/>
    </location>
</feature>
<proteinExistence type="predicted"/>
<feature type="transmembrane region" description="Helical" evidence="1">
    <location>
        <begin position="130"/>
        <end position="150"/>
    </location>
</feature>
<protein>
    <recommendedName>
        <fullName evidence="3">Amino acid transporter transmembrane domain-containing protein</fullName>
    </recommendedName>
</protein>
<keyword evidence="1" id="KW-0472">Membrane</keyword>
<name>A0A7S3J054_9SPIT</name>
<dbReference type="AlphaFoldDB" id="A0A7S3J054"/>
<feature type="transmembrane region" description="Helical" evidence="1">
    <location>
        <begin position="12"/>
        <end position="34"/>
    </location>
</feature>
<dbReference type="EMBL" id="HBII01002582">
    <property type="protein sequence ID" value="CAE0342254.1"/>
    <property type="molecule type" value="Transcribed_RNA"/>
</dbReference>
<evidence type="ECO:0008006" key="3">
    <source>
        <dbReference type="Google" id="ProtNLM"/>
    </source>
</evidence>
<sequence length="225" mass="25016">MLKNVSEESGVIPIILLFLFMLIAVMHIPIIFFIGKEAVLVIFYELTKKCHLPVASVEIEVATVNGNVIPDEGEEHPATNQQNLEIELDDFEVQNNRETRNELNDNNQPSKIITETPTPNPKEYLNMKPVYYYSITLICYFIVVLLSIVVGDVRLFFGIIGSTVACFMGLTGPGSFYIITVHKLGLGFPDTKSVIIYIVAWIYLVVGITGMIGFNICVIANAIIG</sequence>
<reference evidence="2" key="1">
    <citation type="submission" date="2021-01" db="EMBL/GenBank/DDBJ databases">
        <authorList>
            <person name="Corre E."/>
            <person name="Pelletier E."/>
            <person name="Niang G."/>
            <person name="Scheremetjew M."/>
            <person name="Finn R."/>
            <person name="Kale V."/>
            <person name="Holt S."/>
            <person name="Cochrane G."/>
            <person name="Meng A."/>
            <person name="Brown T."/>
            <person name="Cohen L."/>
        </authorList>
    </citation>
    <scope>NUCLEOTIDE SEQUENCE</scope>
    <source>
        <strain evidence="2">FSP1.4</strain>
    </source>
</reference>